<feature type="compositionally biased region" description="Low complexity" evidence="1">
    <location>
        <begin position="199"/>
        <end position="211"/>
    </location>
</feature>
<feature type="compositionally biased region" description="Polar residues" evidence="1">
    <location>
        <begin position="295"/>
        <end position="308"/>
    </location>
</feature>
<evidence type="ECO:0000313" key="2">
    <source>
        <dbReference type="EMBL" id="PWN25974.1"/>
    </source>
</evidence>
<dbReference type="EMBL" id="KZ819673">
    <property type="protein sequence ID" value="PWN25974.1"/>
    <property type="molecule type" value="Genomic_DNA"/>
</dbReference>
<dbReference type="Proteomes" id="UP000245884">
    <property type="component" value="Unassembled WGS sequence"/>
</dbReference>
<evidence type="ECO:0000313" key="3">
    <source>
        <dbReference type="Proteomes" id="UP000245884"/>
    </source>
</evidence>
<name>A0A316UM00_9BASI</name>
<organism evidence="2 3">
    <name type="scientific">Jaminaea rosea</name>
    <dbReference type="NCBI Taxonomy" id="1569628"/>
    <lineage>
        <taxon>Eukaryota</taxon>
        <taxon>Fungi</taxon>
        <taxon>Dikarya</taxon>
        <taxon>Basidiomycota</taxon>
        <taxon>Ustilaginomycotina</taxon>
        <taxon>Exobasidiomycetes</taxon>
        <taxon>Microstromatales</taxon>
        <taxon>Microstromatales incertae sedis</taxon>
        <taxon>Jaminaea</taxon>
    </lineage>
</organism>
<sequence length="533" mass="55452">MPHVGVLCDPLPEAWLPPAALGEAASSSSSSASSSQSPLLHLVSLSLLPSTLVTPFASTIPGSAPIKAGRWATGKAAFDDSHSRVDALAETEGKDWRDLWGRENAANALPTVLEGMKAEDVLATLVVGSDDAPQGLLEGLDARHASGGAPLVGSLASNIFFETGGRDRCMFYRASSKTEAELRDKGAVGLVFASQSQAAAEASSGSRSGSSKPSLETKTPWQRLEALPQGRDSTAKPTLRRITRAKGNIVSLLAEQDDFSPPEGRNACQAFLRDVAEGRKSSITASSEAAATASKNNMTPEEQRNLSSRVGKEEQFWAAVYRSPRDAEEKTPRPVLVSRILSGHPGRGTLSLETDLDLSEGGAMEDPIAGLGTKRGELWIQFFKQVGDERGQHHVIDVPGSDLGAWALPRFLFVAALATEAAAPTSAAASAPEAGAKQQKARVHALPNVFLLPSSGAPSSTAGGSDAEDGGGGSILKREGGGNSAGTMVKGEEGKLSSDVERRTSMWRLPGTSVLLDLRGEAGSGAGDGKKSS</sequence>
<feature type="compositionally biased region" description="Basic and acidic residues" evidence="1">
    <location>
        <begin position="490"/>
        <end position="504"/>
    </location>
</feature>
<gene>
    <name evidence="2" type="ORF">BDZ90DRAFT_233573</name>
</gene>
<dbReference type="RefSeq" id="XP_025360586.1">
    <property type="nucleotide sequence ID" value="XM_025506678.1"/>
</dbReference>
<feature type="region of interest" description="Disordered" evidence="1">
    <location>
        <begin position="454"/>
        <end position="533"/>
    </location>
</feature>
<evidence type="ECO:0008006" key="4">
    <source>
        <dbReference type="Google" id="ProtNLM"/>
    </source>
</evidence>
<dbReference type="OrthoDB" id="10251508at2759"/>
<protein>
    <recommendedName>
        <fullName evidence="4">FIST domain-containing protein</fullName>
    </recommendedName>
</protein>
<dbReference type="GeneID" id="37028501"/>
<feature type="region of interest" description="Disordered" evidence="1">
    <location>
        <begin position="283"/>
        <end position="309"/>
    </location>
</feature>
<proteinExistence type="predicted"/>
<evidence type="ECO:0000256" key="1">
    <source>
        <dbReference type="SAM" id="MobiDB-lite"/>
    </source>
</evidence>
<feature type="compositionally biased region" description="Low complexity" evidence="1">
    <location>
        <begin position="283"/>
        <end position="294"/>
    </location>
</feature>
<keyword evidence="3" id="KW-1185">Reference proteome</keyword>
<dbReference type="AlphaFoldDB" id="A0A316UM00"/>
<feature type="compositionally biased region" description="Low complexity" evidence="1">
    <location>
        <begin position="454"/>
        <end position="465"/>
    </location>
</feature>
<reference evidence="2 3" key="1">
    <citation type="journal article" date="2018" name="Mol. Biol. Evol.">
        <title>Broad Genomic Sampling Reveals a Smut Pathogenic Ancestry of the Fungal Clade Ustilaginomycotina.</title>
        <authorList>
            <person name="Kijpornyongpan T."/>
            <person name="Mondo S.J."/>
            <person name="Barry K."/>
            <person name="Sandor L."/>
            <person name="Lee J."/>
            <person name="Lipzen A."/>
            <person name="Pangilinan J."/>
            <person name="LaButti K."/>
            <person name="Hainaut M."/>
            <person name="Henrissat B."/>
            <person name="Grigoriev I.V."/>
            <person name="Spatafora J.W."/>
            <person name="Aime M.C."/>
        </authorList>
    </citation>
    <scope>NUCLEOTIDE SEQUENCE [LARGE SCALE GENOMIC DNA]</scope>
    <source>
        <strain evidence="2 3">MCA 5214</strain>
    </source>
</reference>
<accession>A0A316UM00</accession>
<feature type="region of interest" description="Disordered" evidence="1">
    <location>
        <begin position="199"/>
        <end position="240"/>
    </location>
</feature>